<proteinExistence type="predicted"/>
<comment type="caution">
    <text evidence="1">The sequence shown here is derived from an EMBL/GenBank/DDBJ whole genome shotgun (WGS) entry which is preliminary data.</text>
</comment>
<evidence type="ECO:0000313" key="1">
    <source>
        <dbReference type="EMBL" id="MDP8173160.1"/>
    </source>
</evidence>
<reference evidence="1" key="1">
    <citation type="journal article" date="2023" name="Front. Microbiol.">
        <title>Phylogeography and host specificity of Pasteurellaceae pathogenic to sea-farmed fish in the north-east Atlantic.</title>
        <authorList>
            <person name="Gulla S."/>
            <person name="Colquhoun D.J."/>
            <person name="Olsen A.B."/>
            <person name="Spilsberg B."/>
            <person name="Lagesen K."/>
            <person name="Aakesson C.P."/>
            <person name="Strom S."/>
            <person name="Manji F."/>
            <person name="Birkbeck T.H."/>
            <person name="Nilsen H.K."/>
        </authorList>
    </citation>
    <scope>NUCLEOTIDE SEQUENCE</scope>
    <source>
        <strain evidence="1">TW16_20</strain>
    </source>
</reference>
<dbReference type="RefSeq" id="WP_306384716.1">
    <property type="nucleotide sequence ID" value="NZ_JASAYN010000006.1"/>
</dbReference>
<protein>
    <submittedName>
        <fullName evidence="1">Uncharacterized protein</fullName>
    </submittedName>
</protein>
<evidence type="ECO:0000313" key="2">
    <source>
        <dbReference type="Proteomes" id="UP001236239"/>
    </source>
</evidence>
<dbReference type="AlphaFoldDB" id="A0AAJ6P116"/>
<dbReference type="EMBL" id="JASAYQ010000011">
    <property type="protein sequence ID" value="MDP8173160.1"/>
    <property type="molecule type" value="Genomic_DNA"/>
</dbReference>
<name>A0AAJ6P116_9PAST</name>
<accession>A0AAJ6P116</accession>
<dbReference type="Proteomes" id="UP001236239">
    <property type="component" value="Unassembled WGS sequence"/>
</dbReference>
<sequence>MMINTNKLDIAVRFYRFFTNLYFKTGNYDYWIKGIKALDEAINLRKEGY</sequence>
<organism evidence="1 2">
    <name type="scientific">Phocoenobacter skyensis</name>
    <dbReference type="NCBI Taxonomy" id="97481"/>
    <lineage>
        <taxon>Bacteria</taxon>
        <taxon>Pseudomonadati</taxon>
        <taxon>Pseudomonadota</taxon>
        <taxon>Gammaproteobacteria</taxon>
        <taxon>Pasteurellales</taxon>
        <taxon>Pasteurellaceae</taxon>
        <taxon>Phocoenobacter</taxon>
    </lineage>
</organism>
<gene>
    <name evidence="1" type="ORF">QJU93_07290</name>
</gene>